<evidence type="ECO:0000313" key="3">
    <source>
        <dbReference type="Proteomes" id="UP000600946"/>
    </source>
</evidence>
<dbReference type="EMBL" id="BMUU01000018">
    <property type="protein sequence ID" value="GGY65502.1"/>
    <property type="molecule type" value="Genomic_DNA"/>
</dbReference>
<organism evidence="2 3">
    <name type="scientific">Streptomyces xanthochromogenes</name>
    <dbReference type="NCBI Taxonomy" id="67384"/>
    <lineage>
        <taxon>Bacteria</taxon>
        <taxon>Bacillati</taxon>
        <taxon>Actinomycetota</taxon>
        <taxon>Actinomycetes</taxon>
        <taxon>Kitasatosporales</taxon>
        <taxon>Streptomycetaceae</taxon>
        <taxon>Streptomyces</taxon>
    </lineage>
</organism>
<feature type="compositionally biased region" description="Polar residues" evidence="1">
    <location>
        <begin position="140"/>
        <end position="158"/>
    </location>
</feature>
<feature type="region of interest" description="Disordered" evidence="1">
    <location>
        <begin position="100"/>
        <end position="165"/>
    </location>
</feature>
<dbReference type="RefSeq" id="WP_190029206.1">
    <property type="nucleotide sequence ID" value="NZ_BMUU01000018.1"/>
</dbReference>
<comment type="caution">
    <text evidence="2">The sequence shown here is derived from an EMBL/GenBank/DDBJ whole genome shotgun (WGS) entry which is preliminary data.</text>
</comment>
<sequence length="275" mass="28618">MSSAATDWVWDQSAATGNARTVLLAIARVANADGVAYAGTAMLMRRTRAARSTVRKSVDVLLASGELVVVEGISGPAGETVYRLPLVDGGAHVAPEEFRFRGAGDRPGSASGPGRESAPGGPETGREGGRGSALGGPETGPQNLSNRELQEAQQQPRASRSPLIPELHPLGDALAAAGVAVRWTLGLGEQRDAYRLVQAHGVEALVELAGRRTTPGSEAKSARYWLKVWSDLDRPASARPGPNVVPLRRANPAAYTDNLAAGLALLQAQKEGTAP</sequence>
<evidence type="ECO:0000313" key="2">
    <source>
        <dbReference type="EMBL" id="GGY65502.1"/>
    </source>
</evidence>
<protein>
    <recommendedName>
        <fullName evidence="4">Helix-turn-helix domain-containing protein</fullName>
    </recommendedName>
</protein>
<gene>
    <name evidence="2" type="ORF">GCM10010326_70120</name>
</gene>
<name>A0ABQ3AVT9_9ACTN</name>
<dbReference type="GeneID" id="96294879"/>
<dbReference type="Proteomes" id="UP000600946">
    <property type="component" value="Unassembled WGS sequence"/>
</dbReference>
<evidence type="ECO:0000256" key="1">
    <source>
        <dbReference type="SAM" id="MobiDB-lite"/>
    </source>
</evidence>
<accession>A0ABQ3AVT9</accession>
<keyword evidence="3" id="KW-1185">Reference proteome</keyword>
<reference evidence="3" key="1">
    <citation type="journal article" date="2019" name="Int. J. Syst. Evol. Microbiol.">
        <title>The Global Catalogue of Microorganisms (GCM) 10K type strain sequencing project: providing services to taxonomists for standard genome sequencing and annotation.</title>
        <authorList>
            <consortium name="The Broad Institute Genomics Platform"/>
            <consortium name="The Broad Institute Genome Sequencing Center for Infectious Disease"/>
            <person name="Wu L."/>
            <person name="Ma J."/>
        </authorList>
    </citation>
    <scope>NUCLEOTIDE SEQUENCE [LARGE SCALE GENOMIC DNA]</scope>
    <source>
        <strain evidence="3">JCM 4594</strain>
    </source>
</reference>
<evidence type="ECO:0008006" key="4">
    <source>
        <dbReference type="Google" id="ProtNLM"/>
    </source>
</evidence>
<proteinExistence type="predicted"/>